<dbReference type="GeneID" id="70178651"/>
<sequence>FMIVKSPHLNNAIRAVVDYYPAIDLQGSSISIPAPYQVLYHHRDALARYKTRQPETHDSEYAITTAKHIDVLLNFLDQSWGQEIRDEQALHQRALPTATNDKLWMLFKPGEVVFSKCAGKWTAYVVSQFQLGALVVGGHPLAHRVHAWKLTYSGDSFLRTMHELKIEAFRGEQAITNLAVIPARFFRGADGKEEPSAVLAEQVRLGKLAWELTKSPAYMSYEGNLATHERDDDEWSHPTNTTGFMSGRVMVDCNGPDGPGYRGEYEVRRRSSRPPRPGVREVHTPIDSLPYFAARCNCEACSSRESDSSLSPFAEFEDIRPKDDEMPTNDLYFVAIYKVVDGFILGERRWASLNVDQLREVEFDREAFKFLVLDDEIKMTVKALIGKFASVQGRVSPWPNDFVRNKGQGRIFLLHGSPGVGKTCTAEATAELARRPLISLTAGDLGRHGQGVERSLDYFLKLGERFGAIVLLDEADVYLERRRTSDIARNGLVSVFLRALEYYRGVLFLTTNRVETFDAAFTSRIHVALHYGPLTDEHREKIWLNSFERLERDSEGKVHISVATREYVYDSRDVQSLRWNGREIRNALQTAVALAEAEALAASHSKITVTDKHLRAVVKMSRGFKMFSAERQRRGSVSDDEIDSERNDD</sequence>
<gene>
    <name evidence="3" type="ORF">B0I36DRAFT_228052</name>
</gene>
<accession>A0A9P9BNS4</accession>
<dbReference type="EMBL" id="JAGTJQ010000007">
    <property type="protein sequence ID" value="KAH7027744.1"/>
    <property type="molecule type" value="Genomic_DNA"/>
</dbReference>
<reference evidence="3" key="1">
    <citation type="journal article" date="2021" name="Nat. Commun.">
        <title>Genetic determinants of endophytism in the Arabidopsis root mycobiome.</title>
        <authorList>
            <person name="Mesny F."/>
            <person name="Miyauchi S."/>
            <person name="Thiergart T."/>
            <person name="Pickel B."/>
            <person name="Atanasova L."/>
            <person name="Karlsson M."/>
            <person name="Huettel B."/>
            <person name="Barry K.W."/>
            <person name="Haridas S."/>
            <person name="Chen C."/>
            <person name="Bauer D."/>
            <person name="Andreopoulos W."/>
            <person name="Pangilinan J."/>
            <person name="LaButti K."/>
            <person name="Riley R."/>
            <person name="Lipzen A."/>
            <person name="Clum A."/>
            <person name="Drula E."/>
            <person name="Henrissat B."/>
            <person name="Kohler A."/>
            <person name="Grigoriev I.V."/>
            <person name="Martin F.M."/>
            <person name="Hacquard S."/>
        </authorList>
    </citation>
    <scope>NUCLEOTIDE SEQUENCE</scope>
    <source>
        <strain evidence="3">MPI-CAGE-CH-0230</strain>
    </source>
</reference>
<dbReference type="PANTHER" id="PTHR46411">
    <property type="entry name" value="FAMILY ATPASE, PUTATIVE-RELATED"/>
    <property type="match status" value="1"/>
</dbReference>
<evidence type="ECO:0000256" key="1">
    <source>
        <dbReference type="SAM" id="MobiDB-lite"/>
    </source>
</evidence>
<dbReference type="InterPro" id="IPR003593">
    <property type="entry name" value="AAA+_ATPase"/>
</dbReference>
<feature type="non-terminal residue" evidence="3">
    <location>
        <position position="649"/>
    </location>
</feature>
<dbReference type="Pfam" id="PF23232">
    <property type="entry name" value="AAA_lid_13"/>
    <property type="match status" value="1"/>
</dbReference>
<keyword evidence="4" id="KW-1185">Reference proteome</keyword>
<dbReference type="OrthoDB" id="10042665at2759"/>
<dbReference type="InterPro" id="IPR003959">
    <property type="entry name" value="ATPase_AAA_core"/>
</dbReference>
<evidence type="ECO:0000313" key="4">
    <source>
        <dbReference type="Proteomes" id="UP000756346"/>
    </source>
</evidence>
<dbReference type="Pfam" id="PF00004">
    <property type="entry name" value="AAA"/>
    <property type="match status" value="1"/>
</dbReference>
<comment type="caution">
    <text evidence="3">The sequence shown here is derived from an EMBL/GenBank/DDBJ whole genome shotgun (WGS) entry which is preliminary data.</text>
</comment>
<dbReference type="Gene3D" id="3.40.50.300">
    <property type="entry name" value="P-loop containing nucleotide triphosphate hydrolases"/>
    <property type="match status" value="1"/>
</dbReference>
<dbReference type="InterPro" id="IPR027417">
    <property type="entry name" value="P-loop_NTPase"/>
</dbReference>
<dbReference type="RefSeq" id="XP_046010543.1">
    <property type="nucleotide sequence ID" value="XM_046149105.1"/>
</dbReference>
<dbReference type="Pfam" id="PF22942">
    <property type="entry name" value="DUF7025"/>
    <property type="match status" value="1"/>
</dbReference>
<proteinExistence type="predicted"/>
<dbReference type="AlphaFoldDB" id="A0A9P9BNS4"/>
<feature type="region of interest" description="Disordered" evidence="1">
    <location>
        <begin position="261"/>
        <end position="281"/>
    </location>
</feature>
<feature type="domain" description="AAA+ ATPase" evidence="2">
    <location>
        <begin position="408"/>
        <end position="535"/>
    </location>
</feature>
<dbReference type="Proteomes" id="UP000756346">
    <property type="component" value="Unassembled WGS sequence"/>
</dbReference>
<dbReference type="InterPro" id="IPR056599">
    <property type="entry name" value="AAA_lid_fung"/>
</dbReference>
<protein>
    <submittedName>
        <fullName evidence="3">P-loop containing nucleoside triphosphate hydrolase protein</fullName>
    </submittedName>
</protein>
<dbReference type="SMART" id="SM00382">
    <property type="entry name" value="AAA"/>
    <property type="match status" value="1"/>
</dbReference>
<feature type="non-terminal residue" evidence="3">
    <location>
        <position position="1"/>
    </location>
</feature>
<evidence type="ECO:0000259" key="2">
    <source>
        <dbReference type="SMART" id="SM00382"/>
    </source>
</evidence>
<name>A0A9P9BNS4_9PEZI</name>
<organism evidence="3 4">
    <name type="scientific">Microdochium trichocladiopsis</name>
    <dbReference type="NCBI Taxonomy" id="1682393"/>
    <lineage>
        <taxon>Eukaryota</taxon>
        <taxon>Fungi</taxon>
        <taxon>Dikarya</taxon>
        <taxon>Ascomycota</taxon>
        <taxon>Pezizomycotina</taxon>
        <taxon>Sordariomycetes</taxon>
        <taxon>Xylariomycetidae</taxon>
        <taxon>Xylariales</taxon>
        <taxon>Microdochiaceae</taxon>
        <taxon>Microdochium</taxon>
    </lineage>
</organism>
<dbReference type="InterPro" id="IPR054289">
    <property type="entry name" value="DUF7025"/>
</dbReference>
<dbReference type="GO" id="GO:0005524">
    <property type="term" value="F:ATP binding"/>
    <property type="evidence" value="ECO:0007669"/>
    <property type="project" value="InterPro"/>
</dbReference>
<dbReference type="SUPFAM" id="SSF52540">
    <property type="entry name" value="P-loop containing nucleoside triphosphate hydrolases"/>
    <property type="match status" value="1"/>
</dbReference>
<dbReference type="GO" id="GO:0016887">
    <property type="term" value="F:ATP hydrolysis activity"/>
    <property type="evidence" value="ECO:0007669"/>
    <property type="project" value="InterPro"/>
</dbReference>
<evidence type="ECO:0000313" key="3">
    <source>
        <dbReference type="EMBL" id="KAH7027744.1"/>
    </source>
</evidence>
<dbReference type="PANTHER" id="PTHR46411:SF2">
    <property type="entry name" value="AAA+ ATPASE DOMAIN-CONTAINING PROTEIN"/>
    <property type="match status" value="1"/>
</dbReference>
<dbReference type="CDD" id="cd19481">
    <property type="entry name" value="RecA-like_protease"/>
    <property type="match status" value="1"/>
</dbReference>
<keyword evidence="3" id="KW-0378">Hydrolase</keyword>